<evidence type="ECO:0000256" key="1">
    <source>
        <dbReference type="ARBA" id="ARBA00009437"/>
    </source>
</evidence>
<keyword evidence="4" id="KW-0804">Transcription</keyword>
<organism evidence="6 7">
    <name type="scientific">Enterococcus raffinosus</name>
    <dbReference type="NCBI Taxonomy" id="71452"/>
    <lineage>
        <taxon>Bacteria</taxon>
        <taxon>Bacillati</taxon>
        <taxon>Bacillota</taxon>
        <taxon>Bacilli</taxon>
        <taxon>Lactobacillales</taxon>
        <taxon>Enterococcaceae</taxon>
        <taxon>Enterococcus</taxon>
    </lineage>
</organism>
<evidence type="ECO:0000256" key="4">
    <source>
        <dbReference type="ARBA" id="ARBA00023163"/>
    </source>
</evidence>
<dbReference type="Pfam" id="PF00126">
    <property type="entry name" value="HTH_1"/>
    <property type="match status" value="1"/>
</dbReference>
<dbReference type="PANTHER" id="PTHR30126">
    <property type="entry name" value="HTH-TYPE TRANSCRIPTIONAL REGULATOR"/>
    <property type="match status" value="1"/>
</dbReference>
<dbReference type="Gene3D" id="1.10.10.10">
    <property type="entry name" value="Winged helix-like DNA-binding domain superfamily/Winged helix DNA-binding domain"/>
    <property type="match status" value="1"/>
</dbReference>
<accession>A0AAW8T491</accession>
<dbReference type="PANTHER" id="PTHR30126:SF96">
    <property type="entry name" value="TRANSCRIPTIONAL REGULATORY PROTEIN, LYSR FAMILY"/>
    <property type="match status" value="1"/>
</dbReference>
<dbReference type="InterPro" id="IPR036390">
    <property type="entry name" value="WH_DNA-bd_sf"/>
</dbReference>
<dbReference type="PROSITE" id="PS50931">
    <property type="entry name" value="HTH_LYSR"/>
    <property type="match status" value="1"/>
</dbReference>
<evidence type="ECO:0000259" key="5">
    <source>
        <dbReference type="PROSITE" id="PS50931"/>
    </source>
</evidence>
<evidence type="ECO:0000256" key="3">
    <source>
        <dbReference type="ARBA" id="ARBA00023125"/>
    </source>
</evidence>
<proteinExistence type="inferred from homology"/>
<dbReference type="SUPFAM" id="SSF46785">
    <property type="entry name" value="Winged helix' DNA-binding domain"/>
    <property type="match status" value="1"/>
</dbReference>
<dbReference type="InterPro" id="IPR036388">
    <property type="entry name" value="WH-like_DNA-bd_sf"/>
</dbReference>
<dbReference type="RefSeq" id="WP_028020855.1">
    <property type="nucleotide sequence ID" value="NZ_CABLCA010000091.1"/>
</dbReference>
<dbReference type="Gene3D" id="3.40.190.10">
    <property type="entry name" value="Periplasmic binding protein-like II"/>
    <property type="match status" value="2"/>
</dbReference>
<protein>
    <submittedName>
        <fullName evidence="6">LysR family transcriptional regulator</fullName>
    </submittedName>
</protein>
<evidence type="ECO:0000313" key="6">
    <source>
        <dbReference type="EMBL" id="MDT2540416.1"/>
    </source>
</evidence>
<sequence>MSIEKLEYFYIIAKYSSLSKASQELYVGVSSLSSALKSLENELGYDLFLRQGKKLILSEKGEKILPVVKRIIDEAKKIQFPLYQMIDRPIFKVGISESIFIFEAGECACKEVDYTIRYVNAAPLELFNQLKNREVDLVITSSLVEDPQFERTALIRSKVVLAANTSLVKNELNQADAKDLEKIPFIVLSDHLGHQQLTQRTADFFSITPEYLYCPDSLGIHKWLKEKKGVFVIHAIEKELLSRESIHFLSLPNGLNLEFYLYKNKTSAPAFDIEEVENDLKQIFKEIEMKGRNRSE</sequence>
<evidence type="ECO:0000256" key="2">
    <source>
        <dbReference type="ARBA" id="ARBA00023015"/>
    </source>
</evidence>
<comment type="caution">
    <text evidence="6">The sequence shown here is derived from an EMBL/GenBank/DDBJ whole genome shotgun (WGS) entry which is preliminary data.</text>
</comment>
<keyword evidence="3" id="KW-0238">DNA-binding</keyword>
<dbReference type="AlphaFoldDB" id="A0AAW8T491"/>
<dbReference type="GO" id="GO:0003677">
    <property type="term" value="F:DNA binding"/>
    <property type="evidence" value="ECO:0007669"/>
    <property type="project" value="UniProtKB-KW"/>
</dbReference>
<keyword evidence="2" id="KW-0805">Transcription regulation</keyword>
<feature type="domain" description="HTH lysR-type" evidence="5">
    <location>
        <begin position="1"/>
        <end position="58"/>
    </location>
</feature>
<name>A0AAW8T491_9ENTE</name>
<dbReference type="Pfam" id="PF03466">
    <property type="entry name" value="LysR_substrate"/>
    <property type="match status" value="1"/>
</dbReference>
<dbReference type="GO" id="GO:0003700">
    <property type="term" value="F:DNA-binding transcription factor activity"/>
    <property type="evidence" value="ECO:0007669"/>
    <property type="project" value="InterPro"/>
</dbReference>
<reference evidence="6" key="1">
    <citation type="submission" date="2023-03" db="EMBL/GenBank/DDBJ databases">
        <authorList>
            <person name="Shen W."/>
            <person name="Cai J."/>
        </authorList>
    </citation>
    <scope>NUCLEOTIDE SEQUENCE</scope>
    <source>
        <strain evidence="6">B646-2</strain>
    </source>
</reference>
<dbReference type="Proteomes" id="UP001249240">
    <property type="component" value="Unassembled WGS sequence"/>
</dbReference>
<comment type="similarity">
    <text evidence="1">Belongs to the LysR transcriptional regulatory family.</text>
</comment>
<evidence type="ECO:0000313" key="7">
    <source>
        <dbReference type="Proteomes" id="UP001249240"/>
    </source>
</evidence>
<dbReference type="InterPro" id="IPR005119">
    <property type="entry name" value="LysR_subst-bd"/>
</dbReference>
<dbReference type="GeneID" id="67042440"/>
<dbReference type="InterPro" id="IPR000847">
    <property type="entry name" value="LysR_HTH_N"/>
</dbReference>
<dbReference type="EMBL" id="JARPXM010000040">
    <property type="protein sequence ID" value="MDT2540416.1"/>
    <property type="molecule type" value="Genomic_DNA"/>
</dbReference>
<dbReference type="SUPFAM" id="SSF53850">
    <property type="entry name" value="Periplasmic binding protein-like II"/>
    <property type="match status" value="1"/>
</dbReference>
<gene>
    <name evidence="6" type="ORF">P7D78_20125</name>
</gene>